<comment type="subcellular location">
    <subcellularLocation>
        <location evidence="1">Membrane</location>
    </subcellularLocation>
</comment>
<dbReference type="SUPFAM" id="SSF56784">
    <property type="entry name" value="HAD-like"/>
    <property type="match status" value="1"/>
</dbReference>
<dbReference type="Gene3D" id="3.40.50.1000">
    <property type="entry name" value="HAD superfamily/HAD-like"/>
    <property type="match status" value="1"/>
</dbReference>
<dbReference type="OrthoDB" id="377733at2759"/>
<dbReference type="GO" id="GO:0016887">
    <property type="term" value="F:ATP hydrolysis activity"/>
    <property type="evidence" value="ECO:0007669"/>
    <property type="project" value="InterPro"/>
</dbReference>
<dbReference type="GO" id="GO:0045332">
    <property type="term" value="P:phospholipid translocation"/>
    <property type="evidence" value="ECO:0007669"/>
    <property type="project" value="TreeGrafter"/>
</dbReference>
<reference evidence="6 7" key="1">
    <citation type="journal article" date="2013" name="Curr. Biol.">
        <title>The Genome of the Foraminiferan Reticulomyxa filosa.</title>
        <authorList>
            <person name="Glockner G."/>
            <person name="Hulsmann N."/>
            <person name="Schleicher M."/>
            <person name="Noegel A.A."/>
            <person name="Eichinger L."/>
            <person name="Gallinger C."/>
            <person name="Pawlowski J."/>
            <person name="Sierra R."/>
            <person name="Euteneuer U."/>
            <person name="Pillet L."/>
            <person name="Moustafa A."/>
            <person name="Platzer M."/>
            <person name="Groth M."/>
            <person name="Szafranski K."/>
            <person name="Schliwa M."/>
        </authorList>
    </citation>
    <scope>NUCLEOTIDE SEQUENCE [LARGE SCALE GENOMIC DNA]</scope>
</reference>
<evidence type="ECO:0000313" key="6">
    <source>
        <dbReference type="EMBL" id="ETO15896.1"/>
    </source>
</evidence>
<feature type="region of interest" description="Disordered" evidence="5">
    <location>
        <begin position="221"/>
        <end position="253"/>
    </location>
</feature>
<feature type="compositionally biased region" description="Polar residues" evidence="5">
    <location>
        <begin position="240"/>
        <end position="253"/>
    </location>
</feature>
<dbReference type="Pfam" id="PF13246">
    <property type="entry name" value="Cation_ATPase"/>
    <property type="match status" value="1"/>
</dbReference>
<dbReference type="GO" id="GO:0005886">
    <property type="term" value="C:plasma membrane"/>
    <property type="evidence" value="ECO:0007669"/>
    <property type="project" value="TreeGrafter"/>
</dbReference>
<dbReference type="InterPro" id="IPR036412">
    <property type="entry name" value="HAD-like_sf"/>
</dbReference>
<evidence type="ECO:0000256" key="2">
    <source>
        <dbReference type="ARBA" id="ARBA00022692"/>
    </source>
</evidence>
<name>X6MQJ5_RETFI</name>
<organism evidence="6 7">
    <name type="scientific">Reticulomyxa filosa</name>
    <dbReference type="NCBI Taxonomy" id="46433"/>
    <lineage>
        <taxon>Eukaryota</taxon>
        <taxon>Sar</taxon>
        <taxon>Rhizaria</taxon>
        <taxon>Retaria</taxon>
        <taxon>Foraminifera</taxon>
        <taxon>Monothalamids</taxon>
        <taxon>Reticulomyxidae</taxon>
        <taxon>Reticulomyxa</taxon>
    </lineage>
</organism>
<keyword evidence="6" id="KW-0378">Hydrolase</keyword>
<dbReference type="GO" id="GO:0140326">
    <property type="term" value="F:ATPase-coupled intramembrane lipid transporter activity"/>
    <property type="evidence" value="ECO:0007669"/>
    <property type="project" value="TreeGrafter"/>
</dbReference>
<keyword evidence="2" id="KW-0812">Transmembrane</keyword>
<sequence>SFVRQFKVLGMLEFTAKRKRMTVLAQDEKGQVYLFCKGADSVVFGLCVSDTPNVMSRTKRHVTSFAKSGSRTLVMAWKRVMQAEYEQFDKEFRNAQVALTQRNEKIEQAFGILEHSLQLLGCTAVEDQMQEQVPETVQKLKEASIKVIMLTGDKQETAISIGRQSGIIAEHITTPQLMILSAKVPNDSSDPLALEKPMAQLQKKLNQFIEKCSMRQQELAQDELTTDEPNHQPSHKTPIAQESTQLSSIPSQSPENALVINGDALEMCLHDFLLDDFIVLFK</sequence>
<keyword evidence="7" id="KW-1185">Reference proteome</keyword>
<gene>
    <name evidence="6" type="ORF">RFI_21471</name>
</gene>
<evidence type="ECO:0000256" key="5">
    <source>
        <dbReference type="SAM" id="MobiDB-lite"/>
    </source>
</evidence>
<feature type="non-terminal residue" evidence="6">
    <location>
        <position position="1"/>
    </location>
</feature>
<dbReference type="Proteomes" id="UP000023152">
    <property type="component" value="Unassembled WGS sequence"/>
</dbReference>
<dbReference type="EMBL" id="ASPP01018713">
    <property type="protein sequence ID" value="ETO15896.1"/>
    <property type="molecule type" value="Genomic_DNA"/>
</dbReference>
<dbReference type="InterPro" id="IPR001757">
    <property type="entry name" value="P_typ_ATPase"/>
</dbReference>
<accession>X6MQJ5</accession>
<evidence type="ECO:0000256" key="3">
    <source>
        <dbReference type="ARBA" id="ARBA00022989"/>
    </source>
</evidence>
<dbReference type="NCBIfam" id="TIGR01494">
    <property type="entry name" value="ATPase_P-type"/>
    <property type="match status" value="1"/>
</dbReference>
<keyword evidence="4" id="KW-0472">Membrane</keyword>
<proteinExistence type="predicted"/>
<evidence type="ECO:0000313" key="7">
    <source>
        <dbReference type="Proteomes" id="UP000023152"/>
    </source>
</evidence>
<dbReference type="InterPro" id="IPR023299">
    <property type="entry name" value="ATPase_P-typ_cyto_dom_N"/>
</dbReference>
<dbReference type="PANTHER" id="PTHR24092">
    <property type="entry name" value="PROBABLE PHOSPHOLIPID-TRANSPORTING ATPASE"/>
    <property type="match status" value="1"/>
</dbReference>
<dbReference type="Gene3D" id="3.40.1110.10">
    <property type="entry name" value="Calcium-transporting ATPase, cytoplasmic domain N"/>
    <property type="match status" value="1"/>
</dbReference>
<dbReference type="InterPro" id="IPR023214">
    <property type="entry name" value="HAD_sf"/>
</dbReference>
<protein>
    <submittedName>
        <fullName evidence="6">Haloacid dehalogenase-like hydrolase family protein</fullName>
    </submittedName>
</protein>
<evidence type="ECO:0000256" key="4">
    <source>
        <dbReference type="ARBA" id="ARBA00023136"/>
    </source>
</evidence>
<dbReference type="SUPFAM" id="SSF81660">
    <property type="entry name" value="Metal cation-transporting ATPase, ATP-binding domain N"/>
    <property type="match status" value="1"/>
</dbReference>
<evidence type="ECO:0000256" key="1">
    <source>
        <dbReference type="ARBA" id="ARBA00004370"/>
    </source>
</evidence>
<dbReference type="AlphaFoldDB" id="X6MQJ5"/>
<keyword evidence="3" id="KW-1133">Transmembrane helix</keyword>
<dbReference type="GO" id="GO:0005524">
    <property type="term" value="F:ATP binding"/>
    <property type="evidence" value="ECO:0007669"/>
    <property type="project" value="InterPro"/>
</dbReference>
<comment type="caution">
    <text evidence="6">The sequence shown here is derived from an EMBL/GenBank/DDBJ whole genome shotgun (WGS) entry which is preliminary data.</text>
</comment>